<evidence type="ECO:0000256" key="6">
    <source>
        <dbReference type="ARBA" id="ARBA00023136"/>
    </source>
</evidence>
<evidence type="ECO:0000313" key="9">
    <source>
        <dbReference type="Proteomes" id="UP000199470"/>
    </source>
</evidence>
<keyword evidence="9" id="KW-1185">Reference proteome</keyword>
<comment type="subcellular location">
    <subcellularLocation>
        <location evidence="1">Cell membrane</location>
        <topology evidence="1">Multi-pass membrane protein</topology>
    </subcellularLocation>
</comment>
<dbReference type="STRING" id="758825.SAMN02982985_03281"/>
<evidence type="ECO:0000256" key="1">
    <source>
        <dbReference type="ARBA" id="ARBA00004651"/>
    </source>
</evidence>
<keyword evidence="6 7" id="KW-0472">Membrane</keyword>
<evidence type="ECO:0000313" key="8">
    <source>
        <dbReference type="EMBL" id="SFM23095.1"/>
    </source>
</evidence>
<feature type="transmembrane region" description="Helical" evidence="7">
    <location>
        <begin position="85"/>
        <end position="106"/>
    </location>
</feature>
<evidence type="ECO:0000256" key="4">
    <source>
        <dbReference type="ARBA" id="ARBA00022692"/>
    </source>
</evidence>
<feature type="transmembrane region" description="Helical" evidence="7">
    <location>
        <begin position="51"/>
        <end position="73"/>
    </location>
</feature>
<name>A0A1I4P661_9BURK</name>
<dbReference type="AlphaFoldDB" id="A0A1I4P661"/>
<organism evidence="8 9">
    <name type="scientific">Rugamonas rubra</name>
    <dbReference type="NCBI Taxonomy" id="758825"/>
    <lineage>
        <taxon>Bacteria</taxon>
        <taxon>Pseudomonadati</taxon>
        <taxon>Pseudomonadota</taxon>
        <taxon>Betaproteobacteria</taxon>
        <taxon>Burkholderiales</taxon>
        <taxon>Oxalobacteraceae</taxon>
        <taxon>Telluria group</taxon>
        <taxon>Rugamonas</taxon>
    </lineage>
</organism>
<dbReference type="Proteomes" id="UP000199470">
    <property type="component" value="Unassembled WGS sequence"/>
</dbReference>
<evidence type="ECO:0000256" key="7">
    <source>
        <dbReference type="SAM" id="Phobius"/>
    </source>
</evidence>
<evidence type="ECO:0000256" key="5">
    <source>
        <dbReference type="ARBA" id="ARBA00022989"/>
    </source>
</evidence>
<keyword evidence="5 7" id="KW-1133">Transmembrane helix</keyword>
<keyword evidence="4 7" id="KW-0812">Transmembrane</keyword>
<protein>
    <submittedName>
        <fullName evidence="8">Uncharacterized protein</fullName>
    </submittedName>
</protein>
<dbReference type="PANTHER" id="PTHR30106:SF2">
    <property type="entry name" value="UPF0324 INNER MEMBRANE PROTEIN YEIH"/>
    <property type="match status" value="1"/>
</dbReference>
<dbReference type="InterPro" id="IPR018383">
    <property type="entry name" value="UPF0324_pro"/>
</dbReference>
<evidence type="ECO:0000256" key="3">
    <source>
        <dbReference type="ARBA" id="ARBA00022475"/>
    </source>
</evidence>
<gene>
    <name evidence="8" type="ORF">SAMN02982985_03281</name>
</gene>
<proteinExistence type="inferred from homology"/>
<reference evidence="8 9" key="1">
    <citation type="submission" date="2016-10" db="EMBL/GenBank/DDBJ databases">
        <authorList>
            <person name="de Groot N.N."/>
        </authorList>
    </citation>
    <scope>NUCLEOTIDE SEQUENCE [LARGE SCALE GENOMIC DNA]</scope>
    <source>
        <strain evidence="8 9">ATCC 43154</strain>
    </source>
</reference>
<feature type="transmembrane region" description="Helical" evidence="7">
    <location>
        <begin position="9"/>
        <end position="31"/>
    </location>
</feature>
<dbReference type="Pfam" id="PF03601">
    <property type="entry name" value="Cons_hypoth698"/>
    <property type="match status" value="1"/>
</dbReference>
<dbReference type="EMBL" id="FOTW01000015">
    <property type="protein sequence ID" value="SFM23095.1"/>
    <property type="molecule type" value="Genomic_DNA"/>
</dbReference>
<keyword evidence="3" id="KW-1003">Cell membrane</keyword>
<evidence type="ECO:0000256" key="2">
    <source>
        <dbReference type="ARBA" id="ARBA00007977"/>
    </source>
</evidence>
<accession>A0A1I4P661</accession>
<dbReference type="RefSeq" id="WP_245774298.1">
    <property type="nucleotide sequence ID" value="NZ_FOTW01000015.1"/>
</dbReference>
<dbReference type="PANTHER" id="PTHR30106">
    <property type="entry name" value="INNER MEMBRANE PROTEIN YEIH-RELATED"/>
    <property type="match status" value="1"/>
</dbReference>
<dbReference type="GO" id="GO:0005886">
    <property type="term" value="C:plasma membrane"/>
    <property type="evidence" value="ECO:0007669"/>
    <property type="project" value="UniProtKB-SubCell"/>
</dbReference>
<comment type="similarity">
    <text evidence="2">Belongs to the UPF0324 family.</text>
</comment>
<sequence>MIAADGEDVAAAIGFTAVLGMVVVLVLPLLVPALSFSPTQYGVFASPTVYAVPQVLAATGSVSLLSVHIGTLVKLVRVLLPGPVVLLLSLLALAAISLAAIQLLGIA</sequence>